<name>A0A5J6QQN0_9GAMM</name>
<dbReference type="EMBL" id="CP043311">
    <property type="protein sequence ID" value="QEY63671.1"/>
    <property type="molecule type" value="Genomic_DNA"/>
</dbReference>
<proteinExistence type="predicted"/>
<accession>A0A5J6QQN0</accession>
<dbReference type="RefSeq" id="WP_151134579.1">
    <property type="nucleotide sequence ID" value="NZ_CP043311.1"/>
</dbReference>
<keyword evidence="2" id="KW-1185">Reference proteome</keyword>
<dbReference type="Proteomes" id="UP000327179">
    <property type="component" value="Chromosome"/>
</dbReference>
<gene>
    <name evidence="1" type="ORF">FXN65_16970</name>
</gene>
<protein>
    <submittedName>
        <fullName evidence="1">Uncharacterized protein</fullName>
    </submittedName>
</protein>
<evidence type="ECO:0000313" key="2">
    <source>
        <dbReference type="Proteomes" id="UP000327179"/>
    </source>
</evidence>
<organism evidence="1 2">
    <name type="scientific">Metapseudomonas lalkuanensis</name>
    <dbReference type="NCBI Taxonomy" id="2604832"/>
    <lineage>
        <taxon>Bacteria</taxon>
        <taxon>Pseudomonadati</taxon>
        <taxon>Pseudomonadota</taxon>
        <taxon>Gammaproteobacteria</taxon>
        <taxon>Pseudomonadales</taxon>
        <taxon>Pseudomonadaceae</taxon>
        <taxon>Metapseudomonas</taxon>
    </lineage>
</organism>
<dbReference type="KEGG" id="plal:FXN65_16970"/>
<evidence type="ECO:0000313" key="1">
    <source>
        <dbReference type="EMBL" id="QEY63671.1"/>
    </source>
</evidence>
<sequence length="70" mass="7841">MNFPNRRTESALQTQDFLIGLTRNADLPDSVRQEVGWLLRHYPNVLHGRMVVAGTLDTPALREGSVHSGQ</sequence>
<dbReference type="NCBIfam" id="NF041728">
    <property type="entry name" value="BPSL0761_fam"/>
    <property type="match status" value="1"/>
</dbReference>
<dbReference type="AlphaFoldDB" id="A0A5J6QQN0"/>
<dbReference type="InterPro" id="IPR049723">
    <property type="entry name" value="BPSL0761-like"/>
</dbReference>
<reference evidence="1 2" key="1">
    <citation type="submission" date="2019-08" db="EMBL/GenBank/DDBJ databases">
        <title>Whole-genome Sequencing of e-waste polymer degrading bacterium Pseudomonas sp. strain PE08.</title>
        <authorList>
            <person name="Kirdat K."/>
            <person name="Debbarma P."/>
            <person name="Narawade N."/>
            <person name="Suyal D."/>
            <person name="Thorat V."/>
            <person name="Shouche Y."/>
            <person name="Goel R."/>
            <person name="Yadav A."/>
        </authorList>
    </citation>
    <scope>NUCLEOTIDE SEQUENCE [LARGE SCALE GENOMIC DNA]</scope>
    <source>
        <strain evidence="1 2">PE08</strain>
    </source>
</reference>